<proteinExistence type="predicted"/>
<evidence type="ECO:0000259" key="2">
    <source>
        <dbReference type="Pfam" id="PF01494"/>
    </source>
</evidence>
<gene>
    <name evidence="3" type="ORF">M9R61_18160</name>
</gene>
<evidence type="ECO:0000313" key="4">
    <source>
        <dbReference type="Proteomes" id="UP001152172"/>
    </source>
</evidence>
<keyword evidence="1" id="KW-0560">Oxidoreductase</keyword>
<feature type="domain" description="FAD-binding" evidence="2">
    <location>
        <begin position="5"/>
        <end position="315"/>
    </location>
</feature>
<dbReference type="InterPro" id="IPR036188">
    <property type="entry name" value="FAD/NAD-bd_sf"/>
</dbReference>
<name>A0A9X3RBH6_9BACI</name>
<dbReference type="PANTHER" id="PTHR43476">
    <property type="entry name" value="3-(3-HYDROXY-PHENYL)PROPIONATE/3-HYDROXYCINNAMIC ACID HYDROXYLASE"/>
    <property type="match status" value="1"/>
</dbReference>
<keyword evidence="4" id="KW-1185">Reference proteome</keyword>
<dbReference type="InterPro" id="IPR002938">
    <property type="entry name" value="FAD-bd"/>
</dbReference>
<dbReference type="Pfam" id="PF01494">
    <property type="entry name" value="FAD_binding_3"/>
    <property type="match status" value="1"/>
</dbReference>
<evidence type="ECO:0000256" key="1">
    <source>
        <dbReference type="ARBA" id="ARBA00023002"/>
    </source>
</evidence>
<dbReference type="InterPro" id="IPR050631">
    <property type="entry name" value="PheA/TfdB_FAD_monoxygenase"/>
</dbReference>
<dbReference type="Proteomes" id="UP001152172">
    <property type="component" value="Unassembled WGS sequence"/>
</dbReference>
<dbReference type="PANTHER" id="PTHR43476:SF5">
    <property type="entry name" value="FAD-DEPENDENT MONOOXYGENASE"/>
    <property type="match status" value="1"/>
</dbReference>
<organism evidence="3 4">
    <name type="scientific">Psychrobacillus psychrodurans</name>
    <dbReference type="NCBI Taxonomy" id="126157"/>
    <lineage>
        <taxon>Bacteria</taxon>
        <taxon>Bacillati</taxon>
        <taxon>Bacillota</taxon>
        <taxon>Bacilli</taxon>
        <taxon>Bacillales</taxon>
        <taxon>Bacillaceae</taxon>
        <taxon>Psychrobacillus</taxon>
    </lineage>
</organism>
<protein>
    <submittedName>
        <fullName evidence="3">FAD-dependent monooxygenase</fullName>
    </submittedName>
</protein>
<comment type="caution">
    <text evidence="3">The sequence shown here is derived from an EMBL/GenBank/DDBJ whole genome shotgun (WGS) entry which is preliminary data.</text>
</comment>
<sequence>MNIVKVDVCIVGAGPGGALLAYLLARKNVSVVLIERTNQIGKTFRGEHLNEEGEAILKKYNLFDEVEKLGLLRMEKLEYWQNGELYKTILADSAIGHLGIHVPQAHLLQVLITAAQQYPTFHLMLSTKVDKLLQDEEGTYTGVKASRNEEIIIIESELVIGADGRNSTVRKQADLAVTIRKHGYDILWARIPAPKDWEPTIKMALIGDKQISLFTQVNGYIQIGWNIEEGSFVSLRKQPFTPFIEQLTLAFPELEQTVRENIQSWKDFVLLDVYSSTSDNWGKKGLALIGDAVHTMTPTGAFGLNSALKDADFLANLIDNNTIDQLNLADCATTRKKEVAKIQAIQIEKEQSFASQFVVMI</sequence>
<keyword evidence="3" id="KW-0503">Monooxygenase</keyword>
<dbReference type="EMBL" id="JAMKBI010000017">
    <property type="protein sequence ID" value="MCZ8535231.1"/>
    <property type="molecule type" value="Genomic_DNA"/>
</dbReference>
<evidence type="ECO:0000313" key="3">
    <source>
        <dbReference type="EMBL" id="MCZ8535231.1"/>
    </source>
</evidence>
<dbReference type="SUPFAM" id="SSF51905">
    <property type="entry name" value="FAD/NAD(P)-binding domain"/>
    <property type="match status" value="1"/>
</dbReference>
<dbReference type="GO" id="GO:0071949">
    <property type="term" value="F:FAD binding"/>
    <property type="evidence" value="ECO:0007669"/>
    <property type="project" value="InterPro"/>
</dbReference>
<dbReference type="GO" id="GO:0004497">
    <property type="term" value="F:monooxygenase activity"/>
    <property type="evidence" value="ECO:0007669"/>
    <property type="project" value="UniProtKB-KW"/>
</dbReference>
<dbReference type="AlphaFoldDB" id="A0A9X3RBH6"/>
<reference evidence="3" key="1">
    <citation type="submission" date="2022-05" db="EMBL/GenBank/DDBJ databases">
        <authorList>
            <person name="Colautti A."/>
            <person name="Iacumin L."/>
        </authorList>
    </citation>
    <scope>NUCLEOTIDE SEQUENCE</scope>
    <source>
        <strain evidence="3">DSM 30747</strain>
    </source>
</reference>
<dbReference type="PRINTS" id="PR00420">
    <property type="entry name" value="RNGMNOXGNASE"/>
</dbReference>
<accession>A0A9X3RBH6</accession>
<dbReference type="Gene3D" id="3.50.50.60">
    <property type="entry name" value="FAD/NAD(P)-binding domain"/>
    <property type="match status" value="1"/>
</dbReference>